<evidence type="ECO:0008006" key="4">
    <source>
        <dbReference type="Google" id="ProtNLM"/>
    </source>
</evidence>
<keyword evidence="1" id="KW-1133">Transmembrane helix</keyword>
<reference evidence="2 3" key="1">
    <citation type="submission" date="2023-01" db="EMBL/GenBank/DDBJ databases">
        <title>Genomes from the Australian National Cyanobacteria Reference Collection.</title>
        <authorList>
            <person name="Willis A."/>
            <person name="Lee E.M.F."/>
        </authorList>
    </citation>
    <scope>NUCLEOTIDE SEQUENCE [LARGE SCALE GENOMIC DNA]</scope>
    <source>
        <strain evidence="2 3">CS-1226</strain>
    </source>
</reference>
<keyword evidence="1" id="KW-0812">Transmembrane</keyword>
<evidence type="ECO:0000313" key="3">
    <source>
        <dbReference type="Proteomes" id="UP001211249"/>
    </source>
</evidence>
<name>A0ABT5AJ53_9CYAN</name>
<accession>A0ABT5AJ53</accession>
<feature type="transmembrane region" description="Helical" evidence="1">
    <location>
        <begin position="6"/>
        <end position="26"/>
    </location>
</feature>
<gene>
    <name evidence="2" type="ORF">PN451_14030</name>
</gene>
<keyword evidence="1" id="KW-0472">Membrane</keyword>
<comment type="caution">
    <text evidence="2">The sequence shown here is derived from an EMBL/GenBank/DDBJ whole genome shotgun (WGS) entry which is preliminary data.</text>
</comment>
<evidence type="ECO:0000313" key="2">
    <source>
        <dbReference type="EMBL" id="MDB9536927.1"/>
    </source>
</evidence>
<dbReference type="RefSeq" id="WP_271796663.1">
    <property type="nucleotide sequence ID" value="NZ_JAQMUC010000078.1"/>
</dbReference>
<keyword evidence="3" id="KW-1185">Reference proteome</keyword>
<sequence>MGKRQISYLLFILALLGMIFVMIRLVKFWHKLPNFNCENGGLMISESTKYYIHPEKIIVRPWLGEHNVYAVFMLPNNYSHDPLIRVNLPVNQTFCGVVADRSQNLAGINAKPGHYLVKAYLQTRTAIKFILTGKINDLKEVKNWQLGYGQKEN</sequence>
<evidence type="ECO:0000256" key="1">
    <source>
        <dbReference type="SAM" id="Phobius"/>
    </source>
</evidence>
<proteinExistence type="predicted"/>
<protein>
    <recommendedName>
        <fullName evidence="4">DUF1254 domain-containing protein</fullName>
    </recommendedName>
</protein>
<organism evidence="2 3">
    <name type="scientific">Dolichospermum planctonicum CS-1226</name>
    <dbReference type="NCBI Taxonomy" id="3021751"/>
    <lineage>
        <taxon>Bacteria</taxon>
        <taxon>Bacillati</taxon>
        <taxon>Cyanobacteriota</taxon>
        <taxon>Cyanophyceae</taxon>
        <taxon>Nostocales</taxon>
        <taxon>Aphanizomenonaceae</taxon>
        <taxon>Dolichospermum</taxon>
        <taxon>Dolichospermum planctonicum</taxon>
    </lineage>
</organism>
<dbReference type="EMBL" id="JAQMUC010000078">
    <property type="protein sequence ID" value="MDB9536927.1"/>
    <property type="molecule type" value="Genomic_DNA"/>
</dbReference>
<dbReference type="Proteomes" id="UP001211249">
    <property type="component" value="Unassembled WGS sequence"/>
</dbReference>